<feature type="compositionally biased region" description="Pro residues" evidence="2">
    <location>
        <begin position="758"/>
        <end position="774"/>
    </location>
</feature>
<dbReference type="PANTHER" id="PTHR45982">
    <property type="entry name" value="REGULATOR OF CHROMOSOME CONDENSATION"/>
    <property type="match status" value="1"/>
</dbReference>
<evidence type="ECO:0000259" key="3">
    <source>
        <dbReference type="SMART" id="SM00645"/>
    </source>
</evidence>
<feature type="repeat" description="RCC1" evidence="1">
    <location>
        <begin position="1040"/>
        <end position="1085"/>
    </location>
</feature>
<feature type="repeat" description="RCC1" evidence="1">
    <location>
        <begin position="887"/>
        <end position="939"/>
    </location>
</feature>
<organism evidence="4 5">
    <name type="scientific">Tetradesmus obliquus</name>
    <name type="common">Green alga</name>
    <name type="synonym">Acutodesmus obliquus</name>
    <dbReference type="NCBI Taxonomy" id="3088"/>
    <lineage>
        <taxon>Eukaryota</taxon>
        <taxon>Viridiplantae</taxon>
        <taxon>Chlorophyta</taxon>
        <taxon>core chlorophytes</taxon>
        <taxon>Chlorophyceae</taxon>
        <taxon>CS clade</taxon>
        <taxon>Sphaeropleales</taxon>
        <taxon>Scenedesmaceae</taxon>
        <taxon>Tetradesmus</taxon>
    </lineage>
</organism>
<dbReference type="GO" id="GO:0005737">
    <property type="term" value="C:cytoplasm"/>
    <property type="evidence" value="ECO:0007669"/>
    <property type="project" value="TreeGrafter"/>
</dbReference>
<dbReference type="SUPFAM" id="SSF54001">
    <property type="entry name" value="Cysteine proteinases"/>
    <property type="match status" value="1"/>
</dbReference>
<proteinExistence type="predicted"/>
<dbReference type="Pfam" id="PF00112">
    <property type="entry name" value="Peptidase_C1"/>
    <property type="match status" value="1"/>
</dbReference>
<accession>A0A383W030</accession>
<protein>
    <recommendedName>
        <fullName evidence="3">Peptidase C1A papain C-terminal domain-containing protein</fullName>
    </recommendedName>
</protein>
<feature type="repeat" description="RCC1" evidence="1">
    <location>
        <begin position="1092"/>
        <end position="1148"/>
    </location>
</feature>
<dbReference type="PANTHER" id="PTHR45982:SF1">
    <property type="entry name" value="REGULATOR OF CHROMOSOME CONDENSATION"/>
    <property type="match status" value="1"/>
</dbReference>
<dbReference type="InterPro" id="IPR000408">
    <property type="entry name" value="Reg_chr_condens"/>
</dbReference>
<dbReference type="EMBL" id="FNXT01001022">
    <property type="protein sequence ID" value="SZX71045.1"/>
    <property type="molecule type" value="Genomic_DNA"/>
</dbReference>
<feature type="domain" description="Peptidase C1A papain C-terminal" evidence="3">
    <location>
        <begin position="406"/>
        <end position="639"/>
    </location>
</feature>
<sequence>MVYSLAVLVKRVLVGELQPAAHPTQGSSCWQQLLDCLTRLLQPTYDAAHSDRGSPMAAADALSLAQQLTAAGLCPVLGAELDSRADDPKCRDASASAAAPAAAARQGTADLMHKGALLLRLALAVAAVWAGGMLKSNTARCLAEPTARLAVTVLQRIGRHRAAAGMRLALLQPIAAFAAELVLAAGELLDSSSSSNQNEAAPGPSLAAACLDKSPEFLTLTLLVLHGQLASAAGVWQQHSSTADMRLVLQLLQQLLSDWGLEFDDEAPRALLLPLLPLLPASANMQAHSTRLGSRTVGLVVLAGLLSTSSSNRNAPCGVHAIPQSQLQQLLPGYTTGLLYIEKGLGTAPNVTKRSYKTARGKRDVLLNLGAGLNQTQLAQIACGKDDITHKECADVLLLVLTPAAYSSNNTADTPGGRAFVGPAQSQGPCAACVGFAVTAAAEAAINVYKQQSWGQLGLSEQDLSFCKLYPRVNCDTGASFDDVIPSIDGGKLSKWTSRSCFPYSNSSDEGCGPVEFGNCVRDNALPTGGALSVAYDGSALSTMSKVKEQVMLTGGVIASLAMSTKALERFGQYRDGVFTSTEDIPAGAAGAMHAVFCYGWWDNPKSSNDGYWLCKNSWSTAWGLNGSFKIAYGSAYIMQPDYTFAVQCTRASASARTSLIKQRLKQATLVIDASTPGCVRYSPKYLLRLIKLADDLANLAVSPSNPALRMRKADVLGEVVASNLGAQHKLSAATKGPFRLCGKTAQLMLSLLSPGAPQSPSPPAQPSPSPSPSPLLLQSPSPSPRPLSPSPSPSAPKDCSQAALDPACKRCAKQVAVGQSHSCVLLYDGTVECAGWNMFGQLGRNSTDPFDHPQGQRVTGLDGITISSVAAGGDFTCVLAAPSIGNKVYCFGLGPLGQLGDGRRRNSAVPVAVKGLRQAPPITQLVTDDESGVVVYAGTAAGSSSAMQYWGLSYDIGMQDIGPKGTATDVADTSQVVAVAHSTLDTWYLLSDKTVACMCGTPRGLEPLPGLSDVVRLPPGCSDAGAACAIVRPAVEMPGSLWCWGASQDGILSNSTTPWRVTGLPGDVVEVVVGYNHACALVNSGVGGSGGQVFCWGANYAGQLGQGYTSGTGTQREGSATPLRVKGLSNVLALFGGYDSNCAVTVAQEVLCWGDNTSGMLGVATDGDAGGNIVALPTARLNLCA</sequence>
<feature type="repeat" description="RCC1" evidence="1">
    <location>
        <begin position="830"/>
        <end position="883"/>
    </location>
</feature>
<feature type="compositionally biased region" description="Pro residues" evidence="2">
    <location>
        <begin position="782"/>
        <end position="795"/>
    </location>
</feature>
<dbReference type="PROSITE" id="PS50012">
    <property type="entry name" value="RCC1_3"/>
    <property type="match status" value="4"/>
</dbReference>
<feature type="region of interest" description="Disordered" evidence="2">
    <location>
        <begin position="753"/>
        <end position="800"/>
    </location>
</feature>
<evidence type="ECO:0000313" key="4">
    <source>
        <dbReference type="EMBL" id="SZX71045.1"/>
    </source>
</evidence>
<evidence type="ECO:0000256" key="1">
    <source>
        <dbReference type="PROSITE-ProRule" id="PRU00235"/>
    </source>
</evidence>
<evidence type="ECO:0000313" key="5">
    <source>
        <dbReference type="Proteomes" id="UP000256970"/>
    </source>
</evidence>
<dbReference type="InterPro" id="IPR038765">
    <property type="entry name" value="Papain-like_cys_pep_sf"/>
</dbReference>
<dbReference type="GO" id="GO:0005085">
    <property type="term" value="F:guanyl-nucleotide exchange factor activity"/>
    <property type="evidence" value="ECO:0007669"/>
    <property type="project" value="TreeGrafter"/>
</dbReference>
<gene>
    <name evidence="4" type="ORF">BQ4739_LOCUS11192</name>
</gene>
<dbReference type="InterPro" id="IPR009091">
    <property type="entry name" value="RCC1/BLIP-II"/>
</dbReference>
<name>A0A383W030_TETOB</name>
<dbReference type="AlphaFoldDB" id="A0A383W030"/>
<reference evidence="4 5" key="1">
    <citation type="submission" date="2016-10" db="EMBL/GenBank/DDBJ databases">
        <authorList>
            <person name="Cai Z."/>
        </authorList>
    </citation>
    <scope>NUCLEOTIDE SEQUENCE [LARGE SCALE GENOMIC DNA]</scope>
</reference>
<dbReference type="InterPro" id="IPR051553">
    <property type="entry name" value="Ran_GTPase-activating"/>
</dbReference>
<dbReference type="STRING" id="3088.A0A383W030"/>
<dbReference type="Gene3D" id="3.90.70.10">
    <property type="entry name" value="Cysteine proteinases"/>
    <property type="match status" value="1"/>
</dbReference>
<dbReference type="InterPro" id="IPR000668">
    <property type="entry name" value="Peptidase_C1A_C"/>
</dbReference>
<dbReference type="GO" id="GO:0006508">
    <property type="term" value="P:proteolysis"/>
    <property type="evidence" value="ECO:0007669"/>
    <property type="project" value="InterPro"/>
</dbReference>
<evidence type="ECO:0000256" key="2">
    <source>
        <dbReference type="SAM" id="MobiDB-lite"/>
    </source>
</evidence>
<dbReference type="Pfam" id="PF00415">
    <property type="entry name" value="RCC1"/>
    <property type="match status" value="3"/>
</dbReference>
<dbReference type="Gene3D" id="2.130.10.30">
    <property type="entry name" value="Regulator of chromosome condensation 1/beta-lactamase-inhibitor protein II"/>
    <property type="match status" value="2"/>
</dbReference>
<dbReference type="GO" id="GO:0008234">
    <property type="term" value="F:cysteine-type peptidase activity"/>
    <property type="evidence" value="ECO:0007669"/>
    <property type="project" value="InterPro"/>
</dbReference>
<dbReference type="SMART" id="SM00645">
    <property type="entry name" value="Pept_C1"/>
    <property type="match status" value="1"/>
</dbReference>
<dbReference type="SUPFAM" id="SSF50985">
    <property type="entry name" value="RCC1/BLIP-II"/>
    <property type="match status" value="1"/>
</dbReference>
<keyword evidence="5" id="KW-1185">Reference proteome</keyword>
<dbReference type="Proteomes" id="UP000256970">
    <property type="component" value="Unassembled WGS sequence"/>
</dbReference>